<gene>
    <name evidence="1" type="ORF">F0P96_20255</name>
</gene>
<proteinExistence type="predicted"/>
<name>A0A7L4ZWR5_9BACT</name>
<accession>A0A7L4ZWR5</accession>
<evidence type="ECO:0000313" key="2">
    <source>
        <dbReference type="Proteomes" id="UP000326380"/>
    </source>
</evidence>
<reference evidence="1 2" key="1">
    <citation type="submission" date="2019-09" db="EMBL/GenBank/DDBJ databases">
        <title>Genome sequence of Hymenobacter sp. M3.</title>
        <authorList>
            <person name="Srinivasan S."/>
        </authorList>
    </citation>
    <scope>NUCLEOTIDE SEQUENCE [LARGE SCALE GENOMIC DNA]</scope>
    <source>
        <strain evidence="1 2">M3</strain>
    </source>
</reference>
<protein>
    <submittedName>
        <fullName evidence="1">Uncharacterized protein</fullName>
    </submittedName>
</protein>
<evidence type="ECO:0000313" key="1">
    <source>
        <dbReference type="EMBL" id="KAA9325335.1"/>
    </source>
</evidence>
<dbReference type="AlphaFoldDB" id="A0A7L4ZWR5"/>
<sequence>MNRNSWPLRILRFVLFAALFVALAGFVVMSLWNWLMPTLFGLKVISFVQALGLLVLCKILFGGFRGGPAGGAWRAKAQEHWRNKMESRMQGMTDEEREKFRQKMGRCGPAWARMTEQPTQAQSAQPYPAE</sequence>
<comment type="caution">
    <text evidence="1">The sequence shown here is derived from an EMBL/GenBank/DDBJ whole genome shotgun (WGS) entry which is preliminary data.</text>
</comment>
<dbReference type="RefSeq" id="WP_151080818.1">
    <property type="nucleotide sequence ID" value="NZ_CP047647.1"/>
</dbReference>
<dbReference type="Proteomes" id="UP000326380">
    <property type="component" value="Unassembled WGS sequence"/>
</dbReference>
<dbReference type="EMBL" id="VTWU01000010">
    <property type="protein sequence ID" value="KAA9325335.1"/>
    <property type="molecule type" value="Genomic_DNA"/>
</dbReference>
<organism evidence="1 2">
    <name type="scientific">Hymenobacter busanensis</name>
    <dbReference type="NCBI Taxonomy" id="2607656"/>
    <lineage>
        <taxon>Bacteria</taxon>
        <taxon>Pseudomonadati</taxon>
        <taxon>Bacteroidota</taxon>
        <taxon>Cytophagia</taxon>
        <taxon>Cytophagales</taxon>
        <taxon>Hymenobacteraceae</taxon>
        <taxon>Hymenobacter</taxon>
    </lineage>
</organism>
<keyword evidence="2" id="KW-1185">Reference proteome</keyword>